<comment type="caution">
    <text evidence="2">The sequence shown here is derived from an EMBL/GenBank/DDBJ whole genome shotgun (WGS) entry which is preliminary data.</text>
</comment>
<protein>
    <submittedName>
        <fullName evidence="2">Uncharacterized protein</fullName>
    </submittedName>
</protein>
<evidence type="ECO:0000313" key="3">
    <source>
        <dbReference type="Proteomes" id="UP001632038"/>
    </source>
</evidence>
<evidence type="ECO:0000256" key="1">
    <source>
        <dbReference type="SAM" id="MobiDB-lite"/>
    </source>
</evidence>
<name>A0ABD3DUL7_9LAMI</name>
<accession>A0ABD3DUL7</accession>
<feature type="region of interest" description="Disordered" evidence="1">
    <location>
        <begin position="211"/>
        <end position="264"/>
    </location>
</feature>
<feature type="region of interest" description="Disordered" evidence="1">
    <location>
        <begin position="276"/>
        <end position="345"/>
    </location>
</feature>
<feature type="compositionally biased region" description="Polar residues" evidence="1">
    <location>
        <begin position="7"/>
        <end position="33"/>
    </location>
</feature>
<evidence type="ECO:0000313" key="2">
    <source>
        <dbReference type="EMBL" id="KAL3645935.1"/>
    </source>
</evidence>
<feature type="region of interest" description="Disordered" evidence="1">
    <location>
        <begin position="1"/>
        <end position="172"/>
    </location>
</feature>
<feature type="compositionally biased region" description="Acidic residues" evidence="1">
    <location>
        <begin position="145"/>
        <end position="160"/>
    </location>
</feature>
<feature type="compositionally biased region" description="Polar residues" evidence="1">
    <location>
        <begin position="308"/>
        <end position="318"/>
    </location>
</feature>
<organism evidence="2 3">
    <name type="scientific">Castilleja foliolosa</name>
    <dbReference type="NCBI Taxonomy" id="1961234"/>
    <lineage>
        <taxon>Eukaryota</taxon>
        <taxon>Viridiplantae</taxon>
        <taxon>Streptophyta</taxon>
        <taxon>Embryophyta</taxon>
        <taxon>Tracheophyta</taxon>
        <taxon>Spermatophyta</taxon>
        <taxon>Magnoliopsida</taxon>
        <taxon>eudicotyledons</taxon>
        <taxon>Gunneridae</taxon>
        <taxon>Pentapetalae</taxon>
        <taxon>asterids</taxon>
        <taxon>lamiids</taxon>
        <taxon>Lamiales</taxon>
        <taxon>Orobanchaceae</taxon>
        <taxon>Pedicularideae</taxon>
        <taxon>Castillejinae</taxon>
        <taxon>Castilleja</taxon>
    </lineage>
</organism>
<proteinExistence type="predicted"/>
<feature type="compositionally biased region" description="Acidic residues" evidence="1">
    <location>
        <begin position="289"/>
        <end position="302"/>
    </location>
</feature>
<feature type="compositionally biased region" description="Low complexity" evidence="1">
    <location>
        <begin position="211"/>
        <end position="220"/>
    </location>
</feature>
<keyword evidence="3" id="KW-1185">Reference proteome</keyword>
<dbReference type="AlphaFoldDB" id="A0ABD3DUL7"/>
<dbReference type="EMBL" id="JAVIJP010000013">
    <property type="protein sequence ID" value="KAL3645935.1"/>
    <property type="molecule type" value="Genomic_DNA"/>
</dbReference>
<gene>
    <name evidence="2" type="ORF">CASFOL_011115</name>
</gene>
<feature type="compositionally biased region" description="Low complexity" evidence="1">
    <location>
        <begin position="247"/>
        <end position="260"/>
    </location>
</feature>
<dbReference type="Proteomes" id="UP001632038">
    <property type="component" value="Unassembled WGS sequence"/>
</dbReference>
<sequence>MYIKPSKITQNTSQNGTKRGSKSGTKSNDSAMSLQEEHQMLATSHSTSSGSRTRDPAPAPSLAVADAQPMPYAQIFPGQQANPIDADHPPPLIPTSVLREIVNRSMPTKRSRRLRNIVPGDIPPAIPRSQSGPRRPTPLERMNLVDEENVQTDSDDEDYVPPESLKASSFIPDLTPEEIEAINAVAGTPPVTEKAAAPADDLAVVAVKAPPSAVVSPSLAQENPVPSSPSIPHTDFFSEENTAPPQSFDYVSDSSSAESSDYWDDSLANYVVKRRAKKSGSQFVKPSNDEDPDDSEDKDFDDNVVGNAVSTSDTSNSSFEEEDAAQVLTSMPAEQSPPSDDVDKMIDDYEPEVAEEDDVNIAAIAPHSNKFLTAEAEVKFADLME</sequence>
<feature type="compositionally biased region" description="Polar residues" evidence="1">
    <location>
        <begin position="327"/>
        <end position="338"/>
    </location>
</feature>
<reference evidence="3" key="1">
    <citation type="journal article" date="2024" name="IScience">
        <title>Strigolactones Initiate the Formation of Haustorium-like Structures in Castilleja.</title>
        <authorList>
            <person name="Buerger M."/>
            <person name="Peterson D."/>
            <person name="Chory J."/>
        </authorList>
    </citation>
    <scope>NUCLEOTIDE SEQUENCE [LARGE SCALE GENOMIC DNA]</scope>
</reference>